<sequence>MTSIQPGADTSTVEVTNVSKHGFWLLIFDQEIFVPFKEFPWFREASIGKLLNVELPSPHHLYWPDLDIDLAVESLLHPEQFPLIDRTGLISHASTE</sequence>
<reference evidence="1 2" key="1">
    <citation type="submission" date="2016-10" db="EMBL/GenBank/DDBJ databases">
        <authorList>
            <person name="de Groot N.N."/>
        </authorList>
    </citation>
    <scope>NUCLEOTIDE SEQUENCE [LARGE SCALE GENOMIC DNA]</scope>
    <source>
        <strain evidence="1 2">Nm24</strain>
    </source>
</reference>
<proteinExistence type="predicted"/>
<evidence type="ECO:0000313" key="1">
    <source>
        <dbReference type="EMBL" id="SFU27368.1"/>
    </source>
</evidence>
<dbReference type="EMBL" id="FPBL01000001">
    <property type="protein sequence ID" value="SFU27368.1"/>
    <property type="molecule type" value="Genomic_DNA"/>
</dbReference>
<accession>A0A1I7EU02</accession>
<dbReference type="Proteomes" id="UP000183926">
    <property type="component" value="Unassembled WGS sequence"/>
</dbReference>
<dbReference type="OrthoDB" id="9795924at2"/>
<dbReference type="RefSeq" id="WP_074456279.1">
    <property type="nucleotide sequence ID" value="NZ_FMTW01000026.1"/>
</dbReference>
<name>A0A1I7EU02_9PROT</name>
<dbReference type="AlphaFoldDB" id="A0A1I7EU02"/>
<dbReference type="InterPro" id="IPR018841">
    <property type="entry name" value="DUF2442"/>
</dbReference>
<dbReference type="Gene3D" id="3.30.2020.40">
    <property type="entry name" value="Uncharacterised protein PF10387, DUF2442"/>
    <property type="match status" value="1"/>
</dbReference>
<gene>
    <name evidence="1" type="ORF">SAMN05216339_10118</name>
</gene>
<evidence type="ECO:0008006" key="3">
    <source>
        <dbReference type="Google" id="ProtNLM"/>
    </source>
</evidence>
<organism evidence="1 2">
    <name type="scientific">Nitrosomonas eutropha</name>
    <dbReference type="NCBI Taxonomy" id="916"/>
    <lineage>
        <taxon>Bacteria</taxon>
        <taxon>Pseudomonadati</taxon>
        <taxon>Pseudomonadota</taxon>
        <taxon>Betaproteobacteria</taxon>
        <taxon>Nitrosomonadales</taxon>
        <taxon>Nitrosomonadaceae</taxon>
        <taxon>Nitrosomonas</taxon>
    </lineage>
</organism>
<evidence type="ECO:0000313" key="2">
    <source>
        <dbReference type="Proteomes" id="UP000183926"/>
    </source>
</evidence>
<protein>
    <recommendedName>
        <fullName evidence="3">DUF2442 domain-containing protein</fullName>
    </recommendedName>
</protein>
<dbReference type="Pfam" id="PF10387">
    <property type="entry name" value="DUF2442"/>
    <property type="match status" value="1"/>
</dbReference>